<reference evidence="2 3" key="1">
    <citation type="journal article" date="2015" name="Genome Announc.">
        <title>Expanding the biotechnology potential of lactobacilli through comparative genomics of 213 strains and associated genera.</title>
        <authorList>
            <person name="Sun Z."/>
            <person name="Harris H.M."/>
            <person name="McCann A."/>
            <person name="Guo C."/>
            <person name="Argimon S."/>
            <person name="Zhang W."/>
            <person name="Yang X."/>
            <person name="Jeffery I.B."/>
            <person name="Cooney J.C."/>
            <person name="Kagawa T.F."/>
            <person name="Liu W."/>
            <person name="Song Y."/>
            <person name="Salvetti E."/>
            <person name="Wrobel A."/>
            <person name="Rasinkangas P."/>
            <person name="Parkhill J."/>
            <person name="Rea M.C."/>
            <person name="O'Sullivan O."/>
            <person name="Ritari J."/>
            <person name="Douillard F.P."/>
            <person name="Paul Ross R."/>
            <person name="Yang R."/>
            <person name="Briner A.E."/>
            <person name="Felis G.E."/>
            <person name="de Vos W.M."/>
            <person name="Barrangou R."/>
            <person name="Klaenhammer T.R."/>
            <person name="Caufield P.W."/>
            <person name="Cui Y."/>
            <person name="Zhang H."/>
            <person name="O'Toole P.W."/>
        </authorList>
    </citation>
    <scope>NUCLEOTIDE SEQUENCE [LARGE SCALE GENOMIC DNA]</scope>
    <source>
        <strain evidence="2 3">DSM 14340</strain>
    </source>
</reference>
<feature type="binding site" evidence="1">
    <location>
        <position position="90"/>
    </location>
    <ligand>
        <name>Mg(2+)</name>
        <dbReference type="ChEBI" id="CHEBI:18420"/>
        <label>2</label>
    </ligand>
</feature>
<comment type="caution">
    <text evidence="2">The sequence shown here is derived from an EMBL/GenBank/DDBJ whole genome shotgun (WGS) entry which is preliminary data.</text>
</comment>
<evidence type="ECO:0000313" key="2">
    <source>
        <dbReference type="EMBL" id="KRL58559.1"/>
    </source>
</evidence>
<keyword evidence="1" id="KW-0460">Magnesium</keyword>
<dbReference type="RefSeq" id="WP_025083116.1">
    <property type="nucleotide sequence ID" value="NZ_AZEX01000068.1"/>
</dbReference>
<dbReference type="PANTHER" id="PTHR20854">
    <property type="entry name" value="INOSITOL MONOPHOSPHATASE"/>
    <property type="match status" value="1"/>
</dbReference>
<dbReference type="OrthoDB" id="9772456at2"/>
<sequence length="257" mass="28797">MYDEKQLVSRVTTWVLACAEYARQNVEQIQDIKQKSGEYDLVTNLDTTIEAKIEAQIHKHYPDALIIGEEAPKQHLTTAQGLTFFVDPIDGTLNLVKKRDCFAIMIGVYDGERPICGAIMDVMKNQLYWGGPNIGVYCNDTPVTPPEDSLLKDGLVGVSWRQFLGNRFNEIKIAQKSAGIRVMGSAGLEFIEIMNGKHIAYLATLNPWDFAAGQILAESLGLKVVKTDGNRLNRFKTNHIIAATPTAYQQIRRLQHF</sequence>
<dbReference type="STRING" id="1423747.FC69_GL000211"/>
<dbReference type="PANTHER" id="PTHR20854:SF4">
    <property type="entry name" value="INOSITOL-1-MONOPHOSPHATASE-RELATED"/>
    <property type="match status" value="1"/>
</dbReference>
<feature type="binding site" evidence="1">
    <location>
        <position position="209"/>
    </location>
    <ligand>
        <name>Mg(2+)</name>
        <dbReference type="ChEBI" id="CHEBI:18420"/>
        <label>1</label>
        <note>catalytic</note>
    </ligand>
</feature>
<comment type="cofactor">
    <cofactor evidence="1">
        <name>Mg(2+)</name>
        <dbReference type="ChEBI" id="CHEBI:18420"/>
    </cofactor>
</comment>
<dbReference type="GO" id="GO:0007165">
    <property type="term" value="P:signal transduction"/>
    <property type="evidence" value="ECO:0007669"/>
    <property type="project" value="TreeGrafter"/>
</dbReference>
<protein>
    <submittedName>
        <fullName evidence="2">Myo-inositol monophosphatase</fullName>
    </submittedName>
</protein>
<dbReference type="PATRIC" id="fig|1423747.3.peg.218"/>
<feature type="binding site" evidence="1">
    <location>
        <position position="69"/>
    </location>
    <ligand>
        <name>Mg(2+)</name>
        <dbReference type="ChEBI" id="CHEBI:18420"/>
        <label>1</label>
        <note>catalytic</note>
    </ligand>
</feature>
<dbReference type="GO" id="GO:0006020">
    <property type="term" value="P:inositol metabolic process"/>
    <property type="evidence" value="ECO:0007669"/>
    <property type="project" value="TreeGrafter"/>
</dbReference>
<dbReference type="GO" id="GO:0008934">
    <property type="term" value="F:inositol monophosphate 1-phosphatase activity"/>
    <property type="evidence" value="ECO:0007669"/>
    <property type="project" value="TreeGrafter"/>
</dbReference>
<dbReference type="Gene3D" id="3.30.540.10">
    <property type="entry name" value="Fructose-1,6-Bisphosphatase, subunit A, domain 1"/>
    <property type="match status" value="1"/>
</dbReference>
<dbReference type="PRINTS" id="PR00377">
    <property type="entry name" value="IMPHPHTASES"/>
</dbReference>
<dbReference type="SUPFAM" id="SSF56655">
    <property type="entry name" value="Carbohydrate phosphatase"/>
    <property type="match status" value="1"/>
</dbReference>
<dbReference type="Gene3D" id="3.40.190.80">
    <property type="match status" value="1"/>
</dbReference>
<dbReference type="GO" id="GO:0046872">
    <property type="term" value="F:metal ion binding"/>
    <property type="evidence" value="ECO:0007669"/>
    <property type="project" value="UniProtKB-KW"/>
</dbReference>
<feature type="binding site" evidence="1">
    <location>
        <position position="89"/>
    </location>
    <ligand>
        <name>Mg(2+)</name>
        <dbReference type="ChEBI" id="CHEBI:18420"/>
        <label>1</label>
        <note>catalytic</note>
    </ligand>
</feature>
<feature type="binding site" evidence="1">
    <location>
        <position position="87"/>
    </location>
    <ligand>
        <name>Mg(2+)</name>
        <dbReference type="ChEBI" id="CHEBI:18420"/>
        <label>1</label>
        <note>catalytic</note>
    </ligand>
</feature>
<proteinExistence type="predicted"/>
<dbReference type="Proteomes" id="UP000051264">
    <property type="component" value="Unassembled WGS sequence"/>
</dbReference>
<dbReference type="Pfam" id="PF00459">
    <property type="entry name" value="Inositol_P"/>
    <property type="match status" value="1"/>
</dbReference>
<dbReference type="InterPro" id="IPR000760">
    <property type="entry name" value="Inositol_monophosphatase-like"/>
</dbReference>
<dbReference type="CDD" id="cd01637">
    <property type="entry name" value="IMPase_like"/>
    <property type="match status" value="1"/>
</dbReference>
<gene>
    <name evidence="2" type="ORF">FC69_GL000211</name>
</gene>
<accession>A0A0R1RN41</accession>
<dbReference type="AlphaFoldDB" id="A0A0R1RN41"/>
<dbReference type="EMBL" id="AZEX01000068">
    <property type="protein sequence ID" value="KRL58559.1"/>
    <property type="molecule type" value="Genomic_DNA"/>
</dbReference>
<keyword evidence="1" id="KW-0479">Metal-binding</keyword>
<evidence type="ECO:0000256" key="1">
    <source>
        <dbReference type="PIRSR" id="PIRSR600760-2"/>
    </source>
</evidence>
<organism evidence="2 3">
    <name type="scientific">Latilactobacillus fuchuensis DSM 14340 = JCM 11249</name>
    <dbReference type="NCBI Taxonomy" id="1423747"/>
    <lineage>
        <taxon>Bacteria</taxon>
        <taxon>Bacillati</taxon>
        <taxon>Bacillota</taxon>
        <taxon>Bacilli</taxon>
        <taxon>Lactobacillales</taxon>
        <taxon>Lactobacillaceae</taxon>
        <taxon>Latilactobacillus</taxon>
    </lineage>
</organism>
<name>A0A0R1RN41_9LACO</name>
<evidence type="ECO:0000313" key="3">
    <source>
        <dbReference type="Proteomes" id="UP000051264"/>
    </source>
</evidence>
<dbReference type="eggNOG" id="COG0483">
    <property type="taxonomic scope" value="Bacteria"/>
</dbReference>